<feature type="compositionally biased region" description="Acidic residues" evidence="1">
    <location>
        <begin position="28"/>
        <end position="47"/>
    </location>
</feature>
<keyword evidence="3" id="KW-1185">Reference proteome</keyword>
<evidence type="ECO:0000313" key="3">
    <source>
        <dbReference type="Proteomes" id="UP000326396"/>
    </source>
</evidence>
<protein>
    <submittedName>
        <fullName evidence="2">Uncharacterized protein</fullName>
    </submittedName>
</protein>
<reference evidence="2 3" key="1">
    <citation type="submission" date="2019-05" db="EMBL/GenBank/DDBJ databases">
        <title>Mikania micrantha, genome provides insights into the molecular mechanism of rapid growth.</title>
        <authorList>
            <person name="Liu B."/>
        </authorList>
    </citation>
    <scope>NUCLEOTIDE SEQUENCE [LARGE SCALE GENOMIC DNA]</scope>
    <source>
        <strain evidence="2">NLD-2019</strain>
        <tissue evidence="2">Leaf</tissue>
    </source>
</reference>
<organism evidence="2 3">
    <name type="scientific">Mikania micrantha</name>
    <name type="common">bitter vine</name>
    <dbReference type="NCBI Taxonomy" id="192012"/>
    <lineage>
        <taxon>Eukaryota</taxon>
        <taxon>Viridiplantae</taxon>
        <taxon>Streptophyta</taxon>
        <taxon>Embryophyta</taxon>
        <taxon>Tracheophyta</taxon>
        <taxon>Spermatophyta</taxon>
        <taxon>Magnoliopsida</taxon>
        <taxon>eudicotyledons</taxon>
        <taxon>Gunneridae</taxon>
        <taxon>Pentapetalae</taxon>
        <taxon>asterids</taxon>
        <taxon>campanulids</taxon>
        <taxon>Asterales</taxon>
        <taxon>Asteraceae</taxon>
        <taxon>Asteroideae</taxon>
        <taxon>Heliantheae alliance</taxon>
        <taxon>Eupatorieae</taxon>
        <taxon>Mikania</taxon>
    </lineage>
</organism>
<dbReference type="EMBL" id="SZYD01000016">
    <property type="protein sequence ID" value="KAD3336292.1"/>
    <property type="molecule type" value="Genomic_DNA"/>
</dbReference>
<gene>
    <name evidence="2" type="ORF">E3N88_31811</name>
</gene>
<evidence type="ECO:0000313" key="2">
    <source>
        <dbReference type="EMBL" id="KAD3336292.1"/>
    </source>
</evidence>
<comment type="caution">
    <text evidence="2">The sequence shown here is derived from an EMBL/GenBank/DDBJ whole genome shotgun (WGS) entry which is preliminary data.</text>
</comment>
<evidence type="ECO:0000256" key="1">
    <source>
        <dbReference type="SAM" id="MobiDB-lite"/>
    </source>
</evidence>
<name>A0A5N6M720_9ASTR</name>
<feature type="region of interest" description="Disordered" evidence="1">
    <location>
        <begin position="1"/>
        <end position="67"/>
    </location>
</feature>
<dbReference type="Proteomes" id="UP000326396">
    <property type="component" value="Linkage Group LG6"/>
</dbReference>
<dbReference type="AlphaFoldDB" id="A0A5N6M720"/>
<proteinExistence type="predicted"/>
<sequence>MPPMMLYPAKNVRRDEVQAEEGPLAEAESVDGDVTEEMLEGSDEEAEASDRRYVERQRHRREGDGEE</sequence>
<accession>A0A5N6M720</accession>